<proteinExistence type="predicted"/>
<dbReference type="GO" id="GO:0005886">
    <property type="term" value="C:plasma membrane"/>
    <property type="evidence" value="ECO:0007669"/>
    <property type="project" value="UniProtKB-SubCell"/>
</dbReference>
<comment type="subcellular location">
    <subcellularLocation>
        <location evidence="1">Cell membrane</location>
        <topology evidence="1">Multi-pass membrane protein</topology>
    </subcellularLocation>
</comment>
<dbReference type="Pfam" id="PF01943">
    <property type="entry name" value="Polysacc_synt"/>
    <property type="match status" value="1"/>
</dbReference>
<dbReference type="EMBL" id="SODV01000001">
    <property type="protein sequence ID" value="TDW99437.1"/>
    <property type="molecule type" value="Genomic_DNA"/>
</dbReference>
<feature type="transmembrane region" description="Helical" evidence="6">
    <location>
        <begin position="344"/>
        <end position="367"/>
    </location>
</feature>
<dbReference type="AlphaFoldDB" id="A0A4R8DP07"/>
<feature type="transmembrane region" description="Helical" evidence="6">
    <location>
        <begin position="79"/>
        <end position="102"/>
    </location>
</feature>
<feature type="transmembrane region" description="Helical" evidence="6">
    <location>
        <begin position="379"/>
        <end position="402"/>
    </location>
</feature>
<dbReference type="RefSeq" id="WP_133990134.1">
    <property type="nucleotide sequence ID" value="NZ_SODV01000001.1"/>
</dbReference>
<organism evidence="7 8">
    <name type="scientific">Dinghuibacter silviterrae</name>
    <dbReference type="NCBI Taxonomy" id="1539049"/>
    <lineage>
        <taxon>Bacteria</taxon>
        <taxon>Pseudomonadati</taxon>
        <taxon>Bacteroidota</taxon>
        <taxon>Chitinophagia</taxon>
        <taxon>Chitinophagales</taxon>
        <taxon>Chitinophagaceae</taxon>
        <taxon>Dinghuibacter</taxon>
    </lineage>
</organism>
<evidence type="ECO:0000256" key="1">
    <source>
        <dbReference type="ARBA" id="ARBA00004651"/>
    </source>
</evidence>
<protein>
    <submittedName>
        <fullName evidence="7">O-antigen/teichoic acid export membrane protein</fullName>
    </submittedName>
</protein>
<keyword evidence="5 6" id="KW-0472">Membrane</keyword>
<evidence type="ECO:0000313" key="7">
    <source>
        <dbReference type="EMBL" id="TDW99437.1"/>
    </source>
</evidence>
<feature type="transmembrane region" description="Helical" evidence="6">
    <location>
        <begin position="464"/>
        <end position="482"/>
    </location>
</feature>
<keyword evidence="8" id="KW-1185">Reference proteome</keyword>
<dbReference type="PANTHER" id="PTHR30250">
    <property type="entry name" value="PST FAMILY PREDICTED COLANIC ACID TRANSPORTER"/>
    <property type="match status" value="1"/>
</dbReference>
<feature type="transmembrane region" description="Helical" evidence="6">
    <location>
        <begin position="12"/>
        <end position="33"/>
    </location>
</feature>
<dbReference type="InterPro" id="IPR050833">
    <property type="entry name" value="Poly_Biosynth_Transport"/>
</dbReference>
<evidence type="ECO:0000256" key="3">
    <source>
        <dbReference type="ARBA" id="ARBA00022692"/>
    </source>
</evidence>
<feature type="transmembrane region" description="Helical" evidence="6">
    <location>
        <begin position="148"/>
        <end position="166"/>
    </location>
</feature>
<keyword evidence="3 6" id="KW-0812">Transmembrane</keyword>
<dbReference type="InterPro" id="IPR002797">
    <property type="entry name" value="Polysacc_synth"/>
</dbReference>
<feature type="transmembrane region" description="Helical" evidence="6">
    <location>
        <begin position="309"/>
        <end position="332"/>
    </location>
</feature>
<feature type="transmembrane region" description="Helical" evidence="6">
    <location>
        <begin position="117"/>
        <end position="136"/>
    </location>
</feature>
<comment type="caution">
    <text evidence="7">The sequence shown here is derived from an EMBL/GenBank/DDBJ whole genome shotgun (WGS) entry which is preliminary data.</text>
</comment>
<keyword evidence="2" id="KW-1003">Cell membrane</keyword>
<evidence type="ECO:0000256" key="6">
    <source>
        <dbReference type="SAM" id="Phobius"/>
    </source>
</evidence>
<keyword evidence="4 6" id="KW-1133">Transmembrane helix</keyword>
<evidence type="ECO:0000313" key="8">
    <source>
        <dbReference type="Proteomes" id="UP000294498"/>
    </source>
</evidence>
<gene>
    <name evidence="7" type="ORF">EDB95_0447</name>
</gene>
<reference evidence="7 8" key="1">
    <citation type="submission" date="2019-03" db="EMBL/GenBank/DDBJ databases">
        <title>Genomic Encyclopedia of Type Strains, Phase IV (KMG-IV): sequencing the most valuable type-strain genomes for metagenomic binning, comparative biology and taxonomic classification.</title>
        <authorList>
            <person name="Goeker M."/>
        </authorList>
    </citation>
    <scope>NUCLEOTIDE SEQUENCE [LARGE SCALE GENOMIC DNA]</scope>
    <source>
        <strain evidence="7 8">DSM 100059</strain>
    </source>
</reference>
<feature type="transmembrane region" description="Helical" evidence="6">
    <location>
        <begin position="408"/>
        <end position="427"/>
    </location>
</feature>
<evidence type="ECO:0000256" key="2">
    <source>
        <dbReference type="ARBA" id="ARBA00022475"/>
    </source>
</evidence>
<dbReference type="PANTHER" id="PTHR30250:SF11">
    <property type="entry name" value="O-ANTIGEN TRANSPORTER-RELATED"/>
    <property type="match status" value="1"/>
</dbReference>
<evidence type="ECO:0000256" key="5">
    <source>
        <dbReference type="ARBA" id="ARBA00023136"/>
    </source>
</evidence>
<dbReference type="OrthoDB" id="9814608at2"/>
<dbReference type="Proteomes" id="UP000294498">
    <property type="component" value="Unassembled WGS sequence"/>
</dbReference>
<sequence>MSSIKGLAGQTIWYGVSSIVARMLSYLLTPYLLLVLTGPEYGQQAIIYAAIPFLNVIFTYGLETTFFRYAQKHPHPQELYNTLLMSIIASSLCVGGLMYMLARPLAHFLLVDSHPEWIRLTVLIVATDALSTLPFAKLRLDGRPRKYAFVRVAGIFCYMGLLYFFYSICPSLEAKGGVSPLLVLYAPSIGLGYVFIANLVQNCLQLGLLLPELASFRPQFNGTLWREMMIYSLPITIYNFGGMINETFDRIMLGWWVHAPTREAADLQVGIYSANYKLSLLISLFIQAFRLGAEPFFFKQAKGENPQRVYARVMKFFVLTITLMFLFVALYLDVWKYFITRHSMWVGLKVVPILLFANMFLGIYYNLSIWYKLSDKTSAGAYITVIGAAITLVINYAFIPYFGYMACAWATCICYGTMMVLSYVWGQKVYPVPYAWKKLAAYMAIVLVLYFIHGALVHLYPARWFNLFSATALFLAYLAFITRVEKKEFSRLPYVSRLPILNKLVA</sequence>
<feature type="transmembrane region" description="Helical" evidence="6">
    <location>
        <begin position="178"/>
        <end position="200"/>
    </location>
</feature>
<feature type="transmembrane region" description="Helical" evidence="6">
    <location>
        <begin position="45"/>
        <end position="67"/>
    </location>
</feature>
<accession>A0A4R8DP07</accession>
<name>A0A4R8DP07_9BACT</name>
<feature type="transmembrane region" description="Helical" evidence="6">
    <location>
        <begin position="439"/>
        <end position="458"/>
    </location>
</feature>
<evidence type="ECO:0000256" key="4">
    <source>
        <dbReference type="ARBA" id="ARBA00022989"/>
    </source>
</evidence>